<protein>
    <submittedName>
        <fullName evidence="3">Uncharacterized protein LOC109477385 isoform X1</fullName>
    </submittedName>
</protein>
<feature type="signal peptide" evidence="1">
    <location>
        <begin position="1"/>
        <end position="18"/>
    </location>
</feature>
<keyword evidence="1" id="KW-0732">Signal</keyword>
<dbReference type="AlphaFoldDB" id="A0A6P4ZJR0"/>
<dbReference type="KEGG" id="bbel:109477385"/>
<evidence type="ECO:0000313" key="3">
    <source>
        <dbReference type="RefSeq" id="XP_019634189.1"/>
    </source>
</evidence>
<sequence>MKALTVAVFVVLTVGVLARPYSPSRKVYGEEAEDRLISNLLDRPLPMCDLEVENVCQEALPVWRHFIPRRVCECPAGTVCDMRAYPKGACEMAIAQRNVRSNREVWFPLRPLRWG</sequence>
<proteinExistence type="predicted"/>
<evidence type="ECO:0000256" key="1">
    <source>
        <dbReference type="SAM" id="SignalP"/>
    </source>
</evidence>
<gene>
    <name evidence="3" type="primary">LOC109477385</name>
</gene>
<organism evidence="2 3">
    <name type="scientific">Branchiostoma belcheri</name>
    <name type="common">Amphioxus</name>
    <dbReference type="NCBI Taxonomy" id="7741"/>
    <lineage>
        <taxon>Eukaryota</taxon>
        <taxon>Metazoa</taxon>
        <taxon>Chordata</taxon>
        <taxon>Cephalochordata</taxon>
        <taxon>Leptocardii</taxon>
        <taxon>Amphioxiformes</taxon>
        <taxon>Branchiostomatidae</taxon>
        <taxon>Branchiostoma</taxon>
    </lineage>
</organism>
<dbReference type="RefSeq" id="XP_019634189.1">
    <property type="nucleotide sequence ID" value="XM_019778630.1"/>
</dbReference>
<accession>A0A6P4ZJR0</accession>
<evidence type="ECO:0000313" key="2">
    <source>
        <dbReference type="Proteomes" id="UP000515135"/>
    </source>
</evidence>
<reference evidence="3" key="1">
    <citation type="submission" date="2025-08" db="UniProtKB">
        <authorList>
            <consortium name="RefSeq"/>
        </authorList>
    </citation>
    <scope>IDENTIFICATION</scope>
    <source>
        <tissue evidence="3">Gonad</tissue>
    </source>
</reference>
<keyword evidence="2" id="KW-1185">Reference proteome</keyword>
<dbReference type="Proteomes" id="UP000515135">
    <property type="component" value="Unplaced"/>
</dbReference>
<dbReference type="GeneID" id="109477385"/>
<name>A0A6P4ZJR0_BRABE</name>
<feature type="chain" id="PRO_5028439312" evidence="1">
    <location>
        <begin position="19"/>
        <end position="115"/>
    </location>
</feature>
<dbReference type="OrthoDB" id="10281753at2759"/>